<dbReference type="EMBL" id="JACHIR010000001">
    <property type="protein sequence ID" value="MBB5892580.1"/>
    <property type="molecule type" value="Genomic_DNA"/>
</dbReference>
<dbReference type="CDD" id="cd05152">
    <property type="entry name" value="MPH2"/>
    <property type="match status" value="1"/>
</dbReference>
<feature type="domain" description="Aminoglycoside phosphotransferase" evidence="1">
    <location>
        <begin position="27"/>
        <end position="244"/>
    </location>
</feature>
<dbReference type="PANTHER" id="PTHR21310:SF15">
    <property type="entry name" value="AMINOGLYCOSIDE PHOSPHOTRANSFERASE DOMAIN-CONTAINING PROTEIN"/>
    <property type="match status" value="1"/>
</dbReference>
<dbReference type="InterPro" id="IPR002575">
    <property type="entry name" value="Aminoglycoside_PTrfase"/>
</dbReference>
<dbReference type="InterPro" id="IPR011009">
    <property type="entry name" value="Kinase-like_dom_sf"/>
</dbReference>
<evidence type="ECO:0000259" key="1">
    <source>
        <dbReference type="Pfam" id="PF01636"/>
    </source>
</evidence>
<dbReference type="SUPFAM" id="SSF56112">
    <property type="entry name" value="Protein kinase-like (PK-like)"/>
    <property type="match status" value="1"/>
</dbReference>
<dbReference type="AlphaFoldDB" id="A0A7W9NHB8"/>
<proteinExistence type="predicted"/>
<dbReference type="InterPro" id="IPR051678">
    <property type="entry name" value="AGP_Transferase"/>
</dbReference>
<dbReference type="GO" id="GO:0016740">
    <property type="term" value="F:transferase activity"/>
    <property type="evidence" value="ECO:0007669"/>
    <property type="project" value="UniProtKB-KW"/>
</dbReference>
<dbReference type="Pfam" id="PF01636">
    <property type="entry name" value="APH"/>
    <property type="match status" value="1"/>
</dbReference>
<accession>A0A7W9NHB8</accession>
<gene>
    <name evidence="2" type="ORF">BJ998_003776</name>
</gene>
<dbReference type="RefSeq" id="WP_184863420.1">
    <property type="nucleotide sequence ID" value="NZ_BAAAWY010000027.1"/>
</dbReference>
<organism evidence="2 3">
    <name type="scientific">Kutzneria kofuensis</name>
    <dbReference type="NCBI Taxonomy" id="103725"/>
    <lineage>
        <taxon>Bacteria</taxon>
        <taxon>Bacillati</taxon>
        <taxon>Actinomycetota</taxon>
        <taxon>Actinomycetes</taxon>
        <taxon>Pseudonocardiales</taxon>
        <taxon>Pseudonocardiaceae</taxon>
        <taxon>Kutzneria</taxon>
    </lineage>
</organism>
<comment type="caution">
    <text evidence="2">The sequence shown here is derived from an EMBL/GenBank/DDBJ whole genome shotgun (WGS) entry which is preliminary data.</text>
</comment>
<evidence type="ECO:0000313" key="2">
    <source>
        <dbReference type="EMBL" id="MBB5892580.1"/>
    </source>
</evidence>
<dbReference type="Gene3D" id="3.90.1200.10">
    <property type="match status" value="1"/>
</dbReference>
<reference evidence="2 3" key="1">
    <citation type="submission" date="2020-08" db="EMBL/GenBank/DDBJ databases">
        <title>Sequencing the genomes of 1000 actinobacteria strains.</title>
        <authorList>
            <person name="Klenk H.-P."/>
        </authorList>
    </citation>
    <scope>NUCLEOTIDE SEQUENCE [LARGE SCALE GENOMIC DNA]</scope>
    <source>
        <strain evidence="2 3">DSM 43851</strain>
    </source>
</reference>
<keyword evidence="3" id="KW-1185">Reference proteome</keyword>
<dbReference type="PANTHER" id="PTHR21310">
    <property type="entry name" value="AMINOGLYCOSIDE PHOSPHOTRANSFERASE-RELATED-RELATED"/>
    <property type="match status" value="1"/>
</dbReference>
<sequence>MPPTAESMLREAKENGLDLHDQHEIDESGWDFLVLHATATDGTRWILRAPRRPGEHLHAEAALLDHVRPVLPVAVPDWRIHTDTLIAYPRLPGDQADESWLPTDDTLGRCVAILHSLPTEPIEDLGVEAFDPDRQRSWLAGKLATAVREFDIPDDKLRRWRDWLDATDRWPQDMVLVRGDLHPQHMLVDDGRLVGLIDWADATISDPSLDFVDPYHHLSTAAFERLLTDYERHGGRVWPGMREHIALRASVGPVIGAVFGLENGRDDLVAESLAELSRSR</sequence>
<evidence type="ECO:0000313" key="3">
    <source>
        <dbReference type="Proteomes" id="UP000585638"/>
    </source>
</evidence>
<protein>
    <submittedName>
        <fullName evidence="2">Macrolide phosphotransferase</fullName>
    </submittedName>
</protein>
<dbReference type="Proteomes" id="UP000585638">
    <property type="component" value="Unassembled WGS sequence"/>
</dbReference>
<dbReference type="Gene3D" id="3.30.200.20">
    <property type="entry name" value="Phosphorylase Kinase, domain 1"/>
    <property type="match status" value="1"/>
</dbReference>
<keyword evidence="2" id="KW-0808">Transferase</keyword>
<name>A0A7W9NHB8_9PSEU</name>